<evidence type="ECO:0000256" key="8">
    <source>
        <dbReference type="ARBA" id="ARBA00031282"/>
    </source>
</evidence>
<dbReference type="PROSITE" id="PS51471">
    <property type="entry name" value="FE2OG_OXY"/>
    <property type="match status" value="1"/>
</dbReference>
<dbReference type="GO" id="GO:0046872">
    <property type="term" value="F:metal ion binding"/>
    <property type="evidence" value="ECO:0007669"/>
    <property type="project" value="UniProtKB-KW"/>
</dbReference>
<keyword evidence="14" id="KW-1185">Reference proteome</keyword>
<comment type="caution">
    <text evidence="13">The sequence shown here is derived from an EMBL/GenBank/DDBJ whole genome shotgun (WGS) entry which is preliminary data.</text>
</comment>
<feature type="domain" description="Fe2OG dioxygenase" evidence="12">
    <location>
        <begin position="177"/>
        <end position="277"/>
    </location>
</feature>
<dbReference type="PRINTS" id="PR00682">
    <property type="entry name" value="IPNSYNTHASE"/>
</dbReference>
<comment type="catalytic activity">
    <reaction evidence="10">
        <text>L-arginine + 2-oxoglutarate + O2 = guanidine + L-glutamate 5-semialdehyde + succinate + CO2</text>
        <dbReference type="Rhea" id="RHEA:31535"/>
        <dbReference type="ChEBI" id="CHEBI:15379"/>
        <dbReference type="ChEBI" id="CHEBI:16526"/>
        <dbReference type="ChEBI" id="CHEBI:16810"/>
        <dbReference type="ChEBI" id="CHEBI:30031"/>
        <dbReference type="ChEBI" id="CHEBI:30087"/>
        <dbReference type="ChEBI" id="CHEBI:32682"/>
        <dbReference type="ChEBI" id="CHEBI:58066"/>
        <dbReference type="EC" id="1.14.20.7"/>
    </reaction>
</comment>
<evidence type="ECO:0000256" key="4">
    <source>
        <dbReference type="ARBA" id="ARBA00012531"/>
    </source>
</evidence>
<comment type="pathway">
    <text evidence="2">Alkene biosynthesis; ethylene biosynthesis via 2-oxoglutarate.</text>
</comment>
<protein>
    <recommendedName>
        <fullName evidence="5">2-oxoglutarate-dependent ethylene/succinate-forming enzyme</fullName>
        <ecNumber evidence="4">1.13.12.19</ecNumber>
        <ecNumber evidence="3">1.14.20.7</ecNumber>
    </recommendedName>
    <alternativeName>
        <fullName evidence="7">2-oxoglutarate dioxygenase (ethylene-forming)</fullName>
    </alternativeName>
    <alternativeName>
        <fullName evidence="8">2-oxoglutarate/L-arginine monooxygenase/decarboxylase (succinate-forming)</fullName>
    </alternativeName>
</protein>
<evidence type="ECO:0000256" key="7">
    <source>
        <dbReference type="ARBA" id="ARBA00031011"/>
    </source>
</evidence>
<gene>
    <name evidence="13" type="ORF">HF682_12390</name>
</gene>
<name>A0A847SFG3_9NEIS</name>
<keyword evidence="11" id="KW-0560">Oxidoreductase</keyword>
<organism evidence="13 14">
    <name type="scientific">Leeia aquatica</name>
    <dbReference type="NCBI Taxonomy" id="2725557"/>
    <lineage>
        <taxon>Bacteria</taxon>
        <taxon>Pseudomonadati</taxon>
        <taxon>Pseudomonadota</taxon>
        <taxon>Betaproteobacteria</taxon>
        <taxon>Neisseriales</taxon>
        <taxon>Leeiaceae</taxon>
        <taxon>Leeia</taxon>
    </lineage>
</organism>
<keyword evidence="11" id="KW-0479">Metal-binding</keyword>
<accession>A0A847SFG3</accession>
<dbReference type="Proteomes" id="UP000587991">
    <property type="component" value="Unassembled WGS sequence"/>
</dbReference>
<evidence type="ECO:0000256" key="3">
    <source>
        <dbReference type="ARBA" id="ARBA00012293"/>
    </source>
</evidence>
<evidence type="ECO:0000256" key="10">
    <source>
        <dbReference type="ARBA" id="ARBA00049359"/>
    </source>
</evidence>
<dbReference type="EC" id="1.13.12.19" evidence="4"/>
<dbReference type="RefSeq" id="WP_168877583.1">
    <property type="nucleotide sequence ID" value="NZ_JABAIM010000002.1"/>
</dbReference>
<comment type="cofactor">
    <cofactor evidence="1">
        <name>Fe(2+)</name>
        <dbReference type="ChEBI" id="CHEBI:29033"/>
    </cofactor>
</comment>
<dbReference type="Pfam" id="PF03171">
    <property type="entry name" value="2OG-FeII_Oxy"/>
    <property type="match status" value="1"/>
</dbReference>
<evidence type="ECO:0000256" key="9">
    <source>
        <dbReference type="ARBA" id="ARBA00047725"/>
    </source>
</evidence>
<sequence length="301" mass="33467">MTTIPVIDLTPARLEGEAGMQRVAADIDRACRESGFFVVKGHGYAREIFAEAHAASKTFFQLPLTTKNQCRLSTGATLPQDPYTPYGYSGLLEENAFAYMGQQGKPSDYVEKISAGRLILNDNESLPFPDSDLGRDLRQKLKRYYQACDAIALNLTELFTIPLGVHRTYFSERMDRANDSMRSQLYPGLSAELLNDQGMGAHTDGTVLTLLTQTAPGIQVRINEGEWVAPVTADVDHIIVNIGDLMAHWSNHEYVSTEHRVVLGSQERQSIVFFKLTNEDELVQSGNKQMDALFGRENMAA</sequence>
<dbReference type="GO" id="GO:0009693">
    <property type="term" value="P:ethylene biosynthetic process"/>
    <property type="evidence" value="ECO:0007669"/>
    <property type="project" value="UniProtKB-KW"/>
</dbReference>
<evidence type="ECO:0000313" key="13">
    <source>
        <dbReference type="EMBL" id="NLR75958.1"/>
    </source>
</evidence>
<dbReference type="InterPro" id="IPR050231">
    <property type="entry name" value="Iron_ascorbate_oxido_reductase"/>
</dbReference>
<dbReference type="InterPro" id="IPR044861">
    <property type="entry name" value="IPNS-like_FE2OG_OXY"/>
</dbReference>
<evidence type="ECO:0000256" key="6">
    <source>
        <dbReference type="ARBA" id="ARBA00022666"/>
    </source>
</evidence>
<evidence type="ECO:0000256" key="1">
    <source>
        <dbReference type="ARBA" id="ARBA00001954"/>
    </source>
</evidence>
<dbReference type="GO" id="GO:0102276">
    <property type="term" value="F:2-oxoglutarate oxygenase/decarboxylase (ethylene-forming) activity"/>
    <property type="evidence" value="ECO:0007669"/>
    <property type="project" value="UniProtKB-EC"/>
</dbReference>
<dbReference type="AlphaFoldDB" id="A0A847SFG3"/>
<dbReference type="PANTHER" id="PTHR47990">
    <property type="entry name" value="2-OXOGLUTARATE (2OG) AND FE(II)-DEPENDENT OXYGENASE SUPERFAMILY PROTEIN-RELATED"/>
    <property type="match status" value="1"/>
</dbReference>
<dbReference type="SUPFAM" id="SSF51197">
    <property type="entry name" value="Clavaminate synthase-like"/>
    <property type="match status" value="1"/>
</dbReference>
<evidence type="ECO:0000259" key="12">
    <source>
        <dbReference type="PROSITE" id="PS51471"/>
    </source>
</evidence>
<dbReference type="EMBL" id="JABAIM010000002">
    <property type="protein sequence ID" value="NLR75958.1"/>
    <property type="molecule type" value="Genomic_DNA"/>
</dbReference>
<reference evidence="13 14" key="1">
    <citation type="submission" date="2020-04" db="EMBL/GenBank/DDBJ databases">
        <title>Draft genome of Leeia sp. IMCC25680.</title>
        <authorList>
            <person name="Song J."/>
            <person name="Cho J.-C."/>
        </authorList>
    </citation>
    <scope>NUCLEOTIDE SEQUENCE [LARGE SCALE GENOMIC DNA]</scope>
    <source>
        <strain evidence="13 14">IMCC25680</strain>
    </source>
</reference>
<evidence type="ECO:0000256" key="2">
    <source>
        <dbReference type="ARBA" id="ARBA00004767"/>
    </source>
</evidence>
<keyword evidence="11" id="KW-0408">Iron</keyword>
<comment type="similarity">
    <text evidence="11">Belongs to the iron/ascorbate-dependent oxidoreductase family.</text>
</comment>
<dbReference type="EC" id="1.14.20.7" evidence="3"/>
<dbReference type="InterPro" id="IPR005123">
    <property type="entry name" value="Oxoglu/Fe-dep_dioxygenase_dom"/>
</dbReference>
<evidence type="ECO:0000256" key="11">
    <source>
        <dbReference type="RuleBase" id="RU003682"/>
    </source>
</evidence>
<dbReference type="Gene3D" id="2.60.120.330">
    <property type="entry name" value="B-lactam Antibiotic, Isopenicillin N Synthase, Chain"/>
    <property type="match status" value="1"/>
</dbReference>
<evidence type="ECO:0000313" key="14">
    <source>
        <dbReference type="Proteomes" id="UP000587991"/>
    </source>
</evidence>
<dbReference type="InterPro" id="IPR026992">
    <property type="entry name" value="DIOX_N"/>
</dbReference>
<keyword evidence="6" id="KW-0266">Ethylene biosynthesis</keyword>
<dbReference type="Pfam" id="PF14226">
    <property type="entry name" value="DIOX_N"/>
    <property type="match status" value="1"/>
</dbReference>
<evidence type="ECO:0000256" key="5">
    <source>
        <dbReference type="ARBA" id="ARBA00019045"/>
    </source>
</evidence>
<comment type="catalytic activity">
    <reaction evidence="9">
        <text>2-oxoglutarate + O2 + 2 H(+) = ethene + 3 CO2 + H2O</text>
        <dbReference type="Rhea" id="RHEA:31523"/>
        <dbReference type="ChEBI" id="CHEBI:15377"/>
        <dbReference type="ChEBI" id="CHEBI:15378"/>
        <dbReference type="ChEBI" id="CHEBI:15379"/>
        <dbReference type="ChEBI" id="CHEBI:16526"/>
        <dbReference type="ChEBI" id="CHEBI:16810"/>
        <dbReference type="ChEBI" id="CHEBI:18153"/>
        <dbReference type="EC" id="1.13.12.19"/>
    </reaction>
</comment>
<proteinExistence type="inferred from homology"/>
<dbReference type="InterPro" id="IPR027443">
    <property type="entry name" value="IPNS-like_sf"/>
</dbReference>